<sequence>MRVPRVQFDPLLYTFVFLGLFSPGPNVIMLTASGARFGFSRTLPHLFGVVLGVGVIAAVTALGVGALVLANPILGLVLQTLAAAWILWMAWGYFNATRRPAAQQQDVGDPMTLWQGVLFQWINPKVWAVAFAASAGYGAGLPPAQEAARLAMAFSSVNLGVCLFWASAGALLTGLLQSPARWRIFMRLMAALLALSAVMVFR</sequence>
<reference evidence="7 8" key="1">
    <citation type="submission" date="2019-06" db="EMBL/GenBank/DDBJ databases">
        <title>Genomic Encyclopedia of Archaeal and Bacterial Type Strains, Phase II (KMG-II): from individual species to whole genera.</title>
        <authorList>
            <person name="Goeker M."/>
        </authorList>
    </citation>
    <scope>NUCLEOTIDE SEQUENCE [LARGE SCALE GENOMIC DNA]</scope>
    <source>
        <strain evidence="7 8">DSM 18423</strain>
    </source>
</reference>
<comment type="caution">
    <text evidence="7">The sequence shown here is derived from an EMBL/GenBank/DDBJ whole genome shotgun (WGS) entry which is preliminary data.</text>
</comment>
<dbReference type="GO" id="GO:0005886">
    <property type="term" value="C:plasma membrane"/>
    <property type="evidence" value="ECO:0007669"/>
    <property type="project" value="UniProtKB-SubCell"/>
</dbReference>
<organism evidence="7 8">
    <name type="scientific">Roseinatronobacter monicus</name>
    <dbReference type="NCBI Taxonomy" id="393481"/>
    <lineage>
        <taxon>Bacteria</taxon>
        <taxon>Pseudomonadati</taxon>
        <taxon>Pseudomonadota</taxon>
        <taxon>Alphaproteobacteria</taxon>
        <taxon>Rhodobacterales</taxon>
        <taxon>Paracoccaceae</taxon>
        <taxon>Roseinatronobacter</taxon>
    </lineage>
</organism>
<evidence type="ECO:0000313" key="7">
    <source>
        <dbReference type="EMBL" id="TQM92101.1"/>
    </source>
</evidence>
<feature type="transmembrane region" description="Helical" evidence="6">
    <location>
        <begin position="12"/>
        <end position="34"/>
    </location>
</feature>
<keyword evidence="2" id="KW-1003">Cell membrane</keyword>
<evidence type="ECO:0000256" key="4">
    <source>
        <dbReference type="ARBA" id="ARBA00022989"/>
    </source>
</evidence>
<comment type="subcellular location">
    <subcellularLocation>
        <location evidence="1">Cell membrane</location>
        <topology evidence="1">Multi-pass membrane protein</topology>
    </subcellularLocation>
</comment>
<evidence type="ECO:0000256" key="2">
    <source>
        <dbReference type="ARBA" id="ARBA00022475"/>
    </source>
</evidence>
<dbReference type="Pfam" id="PF01810">
    <property type="entry name" value="LysE"/>
    <property type="match status" value="1"/>
</dbReference>
<feature type="transmembrane region" description="Helical" evidence="6">
    <location>
        <begin position="184"/>
        <end position="201"/>
    </location>
</feature>
<evidence type="ECO:0000313" key="8">
    <source>
        <dbReference type="Proteomes" id="UP000320582"/>
    </source>
</evidence>
<evidence type="ECO:0000256" key="5">
    <source>
        <dbReference type="ARBA" id="ARBA00023136"/>
    </source>
</evidence>
<dbReference type="GO" id="GO:0015171">
    <property type="term" value="F:amino acid transmembrane transporter activity"/>
    <property type="evidence" value="ECO:0007669"/>
    <property type="project" value="TreeGrafter"/>
</dbReference>
<dbReference type="EMBL" id="VFPT01000001">
    <property type="protein sequence ID" value="TQM92101.1"/>
    <property type="molecule type" value="Genomic_DNA"/>
</dbReference>
<dbReference type="Proteomes" id="UP000320582">
    <property type="component" value="Unassembled WGS sequence"/>
</dbReference>
<feature type="transmembrane region" description="Helical" evidence="6">
    <location>
        <begin position="46"/>
        <end position="70"/>
    </location>
</feature>
<dbReference type="InterPro" id="IPR001123">
    <property type="entry name" value="LeuE-type"/>
</dbReference>
<dbReference type="PANTHER" id="PTHR30086:SF20">
    <property type="entry name" value="ARGININE EXPORTER PROTEIN ARGO-RELATED"/>
    <property type="match status" value="1"/>
</dbReference>
<gene>
    <name evidence="7" type="ORF">BD293_0689</name>
</gene>
<dbReference type="OrthoDB" id="9812084at2"/>
<dbReference type="GO" id="GO:0033228">
    <property type="term" value="P:cysteine export across plasma membrane"/>
    <property type="evidence" value="ECO:0007669"/>
    <property type="project" value="TreeGrafter"/>
</dbReference>
<feature type="transmembrane region" description="Helical" evidence="6">
    <location>
        <begin position="150"/>
        <end position="172"/>
    </location>
</feature>
<keyword evidence="4 6" id="KW-1133">Transmembrane helix</keyword>
<accession>A0A543KAI9</accession>
<proteinExistence type="predicted"/>
<name>A0A543KAI9_9RHOB</name>
<evidence type="ECO:0000256" key="3">
    <source>
        <dbReference type="ARBA" id="ARBA00022692"/>
    </source>
</evidence>
<evidence type="ECO:0000256" key="6">
    <source>
        <dbReference type="SAM" id="Phobius"/>
    </source>
</evidence>
<dbReference type="AlphaFoldDB" id="A0A543KAI9"/>
<evidence type="ECO:0000256" key="1">
    <source>
        <dbReference type="ARBA" id="ARBA00004651"/>
    </source>
</evidence>
<dbReference type="PANTHER" id="PTHR30086">
    <property type="entry name" value="ARGININE EXPORTER PROTEIN ARGO"/>
    <property type="match status" value="1"/>
</dbReference>
<feature type="transmembrane region" description="Helical" evidence="6">
    <location>
        <begin position="76"/>
        <end position="94"/>
    </location>
</feature>
<keyword evidence="5 6" id="KW-0472">Membrane</keyword>
<keyword evidence="8" id="KW-1185">Reference proteome</keyword>
<protein>
    <submittedName>
        <fullName evidence="7">Threonine/homoserine/homoserine lactone efflux protein</fullName>
    </submittedName>
</protein>
<keyword evidence="3 6" id="KW-0812">Transmembrane</keyword>